<dbReference type="EMBL" id="JAYMYQ010000001">
    <property type="protein sequence ID" value="KAK7361766.1"/>
    <property type="molecule type" value="Genomic_DNA"/>
</dbReference>
<organism evidence="1 2">
    <name type="scientific">Canavalia gladiata</name>
    <name type="common">Sword bean</name>
    <name type="synonym">Dolichos gladiatus</name>
    <dbReference type="NCBI Taxonomy" id="3824"/>
    <lineage>
        <taxon>Eukaryota</taxon>
        <taxon>Viridiplantae</taxon>
        <taxon>Streptophyta</taxon>
        <taxon>Embryophyta</taxon>
        <taxon>Tracheophyta</taxon>
        <taxon>Spermatophyta</taxon>
        <taxon>Magnoliopsida</taxon>
        <taxon>eudicotyledons</taxon>
        <taxon>Gunneridae</taxon>
        <taxon>Pentapetalae</taxon>
        <taxon>rosids</taxon>
        <taxon>fabids</taxon>
        <taxon>Fabales</taxon>
        <taxon>Fabaceae</taxon>
        <taxon>Papilionoideae</taxon>
        <taxon>50 kb inversion clade</taxon>
        <taxon>NPAAA clade</taxon>
        <taxon>indigoferoid/millettioid clade</taxon>
        <taxon>Phaseoleae</taxon>
        <taxon>Canavalia</taxon>
    </lineage>
</organism>
<evidence type="ECO:0000313" key="2">
    <source>
        <dbReference type="Proteomes" id="UP001367508"/>
    </source>
</evidence>
<proteinExistence type="predicted"/>
<gene>
    <name evidence="1" type="ORF">VNO77_03848</name>
</gene>
<sequence length="159" mass="17519">MAKVAAAIMAGRRALFVACEKHQVRRRPLPMRRVHNDLLGEQRLALVVLGIKTNESIGYLQHSSERMAEGSWVFLNKDMGALSKLEIRELTVNSLNKIGEIHVFHAPCLSLRLEGINKLNSKVQLGIRLNFNKLQNSGVISPLALCVDGSKLGDVGGLQ</sequence>
<name>A0AAN9MXI0_CANGL</name>
<protein>
    <submittedName>
        <fullName evidence="1">Uncharacterized protein</fullName>
    </submittedName>
</protein>
<keyword evidence="2" id="KW-1185">Reference proteome</keyword>
<comment type="caution">
    <text evidence="1">The sequence shown here is derived from an EMBL/GenBank/DDBJ whole genome shotgun (WGS) entry which is preliminary data.</text>
</comment>
<accession>A0AAN9MXI0</accession>
<evidence type="ECO:0000313" key="1">
    <source>
        <dbReference type="EMBL" id="KAK7361766.1"/>
    </source>
</evidence>
<dbReference type="Proteomes" id="UP001367508">
    <property type="component" value="Unassembled WGS sequence"/>
</dbReference>
<dbReference type="AlphaFoldDB" id="A0AAN9MXI0"/>
<reference evidence="1 2" key="1">
    <citation type="submission" date="2024-01" db="EMBL/GenBank/DDBJ databases">
        <title>The genomes of 5 underutilized Papilionoideae crops provide insights into root nodulation and disease resistanc.</title>
        <authorList>
            <person name="Jiang F."/>
        </authorList>
    </citation>
    <scope>NUCLEOTIDE SEQUENCE [LARGE SCALE GENOMIC DNA]</scope>
    <source>
        <strain evidence="1">LVBAO_FW01</strain>
        <tissue evidence="1">Leaves</tissue>
    </source>
</reference>